<dbReference type="PANTHER" id="PTHR21198:SF7">
    <property type="entry name" value="ASPARTATE-GLUTAMATE RACEMASE FAMILY"/>
    <property type="match status" value="1"/>
</dbReference>
<dbReference type="PANTHER" id="PTHR21198">
    <property type="entry name" value="GLUTAMATE RACEMASE"/>
    <property type="match status" value="1"/>
</dbReference>
<accession>A0A949NIH9</accession>
<dbReference type="Pfam" id="PF01177">
    <property type="entry name" value="Asp_Glu_race"/>
    <property type="match status" value="1"/>
</dbReference>
<comment type="similarity">
    <text evidence="1">Belongs to the aspartate/glutamate racemases family.</text>
</comment>
<dbReference type="SUPFAM" id="SSF53681">
    <property type="entry name" value="Aspartate/glutamate racemase"/>
    <property type="match status" value="2"/>
</dbReference>
<dbReference type="InterPro" id="IPR001920">
    <property type="entry name" value="Asp/Glu_race"/>
</dbReference>
<protein>
    <submittedName>
        <fullName evidence="3">Amino acid racemase</fullName>
        <ecNumber evidence="3">5.1.1.-</ecNumber>
    </submittedName>
</protein>
<dbReference type="InterPro" id="IPR004380">
    <property type="entry name" value="Asp_race"/>
</dbReference>
<comment type="caution">
    <text evidence="3">The sequence shown here is derived from an EMBL/GenBank/DDBJ whole genome shotgun (WGS) entry which is preliminary data.</text>
</comment>
<sequence length="231" mass="26056">MKKLGILGGMGPESTLLYYKEIAAAYKRKDKNGNFPALTIEIVNMYEMLGYCKAQQYDKLAEYLLQGIYNLEKAGVDFAVLASNTPHVVFDVLEEKAHIPLLNIVEPTYQAMKEAGIKKTAWLGTGFTMEQACFKKPFVQNGIYVAVPNETERALIDKVIAEELEFGIVNEPSKKAIDGIIQRLIDEEEIEAVIMGCTELPLMYSNEKLPIPVFDTLKYHIKGIVDYMFKE</sequence>
<dbReference type="EMBL" id="JAHQCW010000028">
    <property type="protein sequence ID" value="MBU9738045.1"/>
    <property type="molecule type" value="Genomic_DNA"/>
</dbReference>
<dbReference type="GO" id="GO:0047661">
    <property type="term" value="F:amino-acid racemase activity"/>
    <property type="evidence" value="ECO:0007669"/>
    <property type="project" value="InterPro"/>
</dbReference>
<evidence type="ECO:0000313" key="3">
    <source>
        <dbReference type="EMBL" id="MBU9738045.1"/>
    </source>
</evidence>
<dbReference type="AlphaFoldDB" id="A0A949NIH9"/>
<dbReference type="InterPro" id="IPR033134">
    <property type="entry name" value="Asp/Glu_racemase_AS_2"/>
</dbReference>
<name>A0A949NIH9_9FIRM</name>
<dbReference type="Proteomes" id="UP000712157">
    <property type="component" value="Unassembled WGS sequence"/>
</dbReference>
<dbReference type="InterPro" id="IPR015942">
    <property type="entry name" value="Asp/Glu/hydantoin_racemase"/>
</dbReference>
<organism evidence="3 4">
    <name type="scientific">Diplocloster agilis</name>
    <dbReference type="NCBI Taxonomy" id="2850323"/>
    <lineage>
        <taxon>Bacteria</taxon>
        <taxon>Bacillati</taxon>
        <taxon>Bacillota</taxon>
        <taxon>Clostridia</taxon>
        <taxon>Lachnospirales</taxon>
        <taxon>Lachnospiraceae</taxon>
        <taxon>Diplocloster</taxon>
    </lineage>
</organism>
<dbReference type="EC" id="5.1.1.-" evidence="3"/>
<dbReference type="NCBIfam" id="TIGR00035">
    <property type="entry name" value="asp_race"/>
    <property type="match status" value="1"/>
</dbReference>
<dbReference type="Gene3D" id="3.40.50.1860">
    <property type="match status" value="2"/>
</dbReference>
<evidence type="ECO:0000313" key="4">
    <source>
        <dbReference type="Proteomes" id="UP000712157"/>
    </source>
</evidence>
<proteinExistence type="inferred from homology"/>
<evidence type="ECO:0000256" key="2">
    <source>
        <dbReference type="ARBA" id="ARBA00023235"/>
    </source>
</evidence>
<dbReference type="RefSeq" id="WP_238722354.1">
    <property type="nucleotide sequence ID" value="NZ_JAHQCW010000028.1"/>
</dbReference>
<gene>
    <name evidence="3" type="ORF">KTH89_15995</name>
</gene>
<evidence type="ECO:0000256" key="1">
    <source>
        <dbReference type="ARBA" id="ARBA00007847"/>
    </source>
</evidence>
<dbReference type="PROSITE" id="PS00924">
    <property type="entry name" value="ASP_GLU_RACEMASE_2"/>
    <property type="match status" value="1"/>
</dbReference>
<keyword evidence="2 3" id="KW-0413">Isomerase</keyword>
<reference evidence="3" key="1">
    <citation type="submission" date="2021-06" db="EMBL/GenBank/DDBJ databases">
        <title>Description of novel taxa of the family Lachnospiraceae.</title>
        <authorList>
            <person name="Chaplin A.V."/>
            <person name="Sokolova S.R."/>
            <person name="Pikina A.P."/>
            <person name="Korzhanova M."/>
            <person name="Belova V."/>
            <person name="Korostin D."/>
            <person name="Efimov B.A."/>
        </authorList>
    </citation>
    <scope>NUCLEOTIDE SEQUENCE</scope>
    <source>
        <strain evidence="3">ASD5720</strain>
    </source>
</reference>
<keyword evidence="4" id="KW-1185">Reference proteome</keyword>